<dbReference type="InterPro" id="IPR008767">
    <property type="entry name" value="Phage_SPP1_head-tail_adaptor"/>
</dbReference>
<dbReference type="OrthoDB" id="7997871at2"/>
<dbReference type="Proteomes" id="UP000295131">
    <property type="component" value="Unassembled WGS sequence"/>
</dbReference>
<dbReference type="Gene3D" id="2.40.10.270">
    <property type="entry name" value="Bacteriophage SPP1 head-tail adaptor protein"/>
    <property type="match status" value="1"/>
</dbReference>
<dbReference type="InterPro" id="IPR038666">
    <property type="entry name" value="SSP1_head-tail_sf"/>
</dbReference>
<comment type="caution">
    <text evidence="1">The sequence shown here is derived from an EMBL/GenBank/DDBJ whole genome shotgun (WGS) entry which is preliminary data.</text>
</comment>
<name>A0A4R5PJ96_9HYPH</name>
<evidence type="ECO:0000313" key="2">
    <source>
        <dbReference type="Proteomes" id="UP000295131"/>
    </source>
</evidence>
<organism evidence="1 2">
    <name type="scientific">Pseudohoeflea suaedae</name>
    <dbReference type="NCBI Taxonomy" id="877384"/>
    <lineage>
        <taxon>Bacteria</taxon>
        <taxon>Pseudomonadati</taxon>
        <taxon>Pseudomonadota</taxon>
        <taxon>Alphaproteobacteria</taxon>
        <taxon>Hyphomicrobiales</taxon>
        <taxon>Rhizobiaceae</taxon>
        <taxon>Pseudohoeflea</taxon>
    </lineage>
</organism>
<keyword evidence="2" id="KW-1185">Reference proteome</keyword>
<dbReference type="AlphaFoldDB" id="A0A4R5PJ96"/>
<dbReference type="EMBL" id="SMSI01000002">
    <property type="protein sequence ID" value="TDH35720.1"/>
    <property type="molecule type" value="Genomic_DNA"/>
</dbReference>
<reference evidence="1 2" key="1">
    <citation type="journal article" date="2013" name="Int. J. Syst. Evol. Microbiol.">
        <title>Hoeflea suaedae sp. nov., an endophytic bacterium isolated from the root of the halophyte Suaeda maritima.</title>
        <authorList>
            <person name="Chung E.J."/>
            <person name="Park J.A."/>
            <person name="Pramanik P."/>
            <person name="Bibi F."/>
            <person name="Jeon C.O."/>
            <person name="Chung Y.R."/>
        </authorList>
    </citation>
    <scope>NUCLEOTIDE SEQUENCE [LARGE SCALE GENOMIC DNA]</scope>
    <source>
        <strain evidence="1 2">YC6898</strain>
    </source>
</reference>
<protein>
    <submittedName>
        <fullName evidence="1">Head-tail adaptor protein</fullName>
    </submittedName>
</protein>
<gene>
    <name evidence="1" type="ORF">E2A64_10310</name>
</gene>
<sequence>MKHKPLHELVAFDEPPSVPDGYGGTVNGWSERFRARASYMRLRGGETVMAGRLAGKQPTVITIREHAKAANVDGTWRARDVRTGEVFNIRSVVLSDDRRHRELTAESGVAIGTAG</sequence>
<evidence type="ECO:0000313" key="1">
    <source>
        <dbReference type="EMBL" id="TDH35720.1"/>
    </source>
</evidence>
<dbReference type="Pfam" id="PF05521">
    <property type="entry name" value="Phage_HCP"/>
    <property type="match status" value="1"/>
</dbReference>
<proteinExistence type="predicted"/>
<accession>A0A4R5PJ96</accession>